<keyword evidence="4" id="KW-1185">Reference proteome</keyword>
<evidence type="ECO:0000313" key="3">
    <source>
        <dbReference type="EMBL" id="CCH79807.1"/>
    </source>
</evidence>
<dbReference type="SUPFAM" id="SSF51338">
    <property type="entry name" value="Composite domain of metallo-dependent hydrolases"/>
    <property type="match status" value="1"/>
</dbReference>
<dbReference type="Gene3D" id="3.20.20.140">
    <property type="entry name" value="Metal-dependent hydrolases"/>
    <property type="match status" value="1"/>
</dbReference>
<gene>
    <name evidence="3" type="ORF">BN12_60013</name>
</gene>
<dbReference type="PANTHER" id="PTHR43135:SF3">
    <property type="entry name" value="ALPHA-D-RIBOSE 1-METHYLPHOSPHONATE 5-TRIPHOSPHATE DIPHOSPHATASE"/>
    <property type="match status" value="1"/>
</dbReference>
<feature type="region of interest" description="Disordered" evidence="1">
    <location>
        <begin position="1"/>
        <end position="34"/>
    </location>
</feature>
<dbReference type="GO" id="GO:0016810">
    <property type="term" value="F:hydrolase activity, acting on carbon-nitrogen (but not peptide) bonds"/>
    <property type="evidence" value="ECO:0007669"/>
    <property type="project" value="InterPro"/>
</dbReference>
<feature type="domain" description="Amidohydrolase-related" evidence="2">
    <location>
        <begin position="385"/>
        <end position="465"/>
    </location>
</feature>
<dbReference type="Gene3D" id="2.30.40.10">
    <property type="entry name" value="Urease, subunit C, domain 1"/>
    <property type="match status" value="2"/>
</dbReference>
<dbReference type="Gene3D" id="1.20.58.520">
    <property type="entry name" value="Amidohydrolase"/>
    <property type="match status" value="1"/>
</dbReference>
<dbReference type="STRING" id="1194083.BN12_60013"/>
<reference evidence="3 4" key="1">
    <citation type="journal article" date="2013" name="ISME J.">
        <title>A metabolic model for members of the genus Tetrasphaera involved in enhanced biological phosphorus removal.</title>
        <authorList>
            <person name="Kristiansen R."/>
            <person name="Nguyen H.T.T."/>
            <person name="Saunders A.M."/>
            <person name="Nielsen J.L."/>
            <person name="Wimmer R."/>
            <person name="Le V.Q."/>
            <person name="McIlroy S.J."/>
            <person name="Petrovski S."/>
            <person name="Seviour R.J."/>
            <person name="Calteau A."/>
            <person name="Nielsen K.L."/>
            <person name="Nielsen P.H."/>
        </authorList>
    </citation>
    <scope>NUCLEOTIDE SEQUENCE [LARGE SCALE GENOMIC DNA]</scope>
    <source>
        <strain evidence="3 4">T1-X7</strain>
    </source>
</reference>
<accession>A0A077M410</accession>
<dbReference type="AlphaFoldDB" id="A0A077M410"/>
<dbReference type="PANTHER" id="PTHR43135">
    <property type="entry name" value="ALPHA-D-RIBOSE 1-METHYLPHOSPHONATE 5-TRIPHOSPHATE DIPHOSPHATASE"/>
    <property type="match status" value="1"/>
</dbReference>
<evidence type="ECO:0000313" key="4">
    <source>
        <dbReference type="Proteomes" id="UP000035721"/>
    </source>
</evidence>
<protein>
    <submittedName>
        <fullName evidence="3">Amidohydrolase</fullName>
    </submittedName>
</protein>
<dbReference type="Proteomes" id="UP000035721">
    <property type="component" value="Unassembled WGS sequence"/>
</dbReference>
<dbReference type="InterPro" id="IPR006680">
    <property type="entry name" value="Amidohydro-rel"/>
</dbReference>
<dbReference type="EMBL" id="CAJB01000392">
    <property type="protein sequence ID" value="CCH79807.1"/>
    <property type="molecule type" value="Genomic_DNA"/>
</dbReference>
<dbReference type="InterPro" id="IPR051781">
    <property type="entry name" value="Metallo-dep_Hydrolase"/>
</dbReference>
<sequence length="523" mass="57610">MCPQNQEPGAGVRGAPPHATQTAGRDRNIGSNHPDGLILRSVNVLDGTGAPPYGPADILIRGDRIASIVDMTDPISRGLTGGADLRDLHPKARVMDLPGRFVMPGLVDSHAHIGDIHQAPNADYVYKLWLAHGVTTVREVACLNGFDFTVSEAARSDRCEIAAPRILPYPFFGLGHPGPILDATDAAKWVQQAAEHGAHGVKFFGVAPEAFEAALKEAAVLGLDSACHHEQRRVRQVNALTTARWGLRSIEHWYGIPETMFRDRTVQNFAAGYNYSDEPARYASGGPLWMQSAEPGSAPWDETLDEFLSLGVTLSPTFNIYIGHRDSTRVRTSEWHRDFTAPQLWDFFEPSPDSHGSVYQDWGSEQEGPWRQAYTRWMAFTNDFKNRGGRVTAGSDSGFIYKTFGFGLIEELELLREAGFHPLEIVRAATLDPAELVGLGKEIGSLEPGKAADLIVLDENPLTNLKMMYGHGALRYVDGVATRVTAIRYTIKSGVVYDADRLRTEVKDIVAEEKERISIEQPR</sequence>
<name>A0A077M410_9MICO</name>
<dbReference type="SUPFAM" id="SSF51556">
    <property type="entry name" value="Metallo-dependent hydrolases"/>
    <property type="match status" value="1"/>
</dbReference>
<dbReference type="Gene3D" id="3.30.110.90">
    <property type="entry name" value="Amidohydrolase"/>
    <property type="match status" value="1"/>
</dbReference>
<organism evidence="3 4">
    <name type="scientific">Nostocoides japonicum T1-X7</name>
    <dbReference type="NCBI Taxonomy" id="1194083"/>
    <lineage>
        <taxon>Bacteria</taxon>
        <taxon>Bacillati</taxon>
        <taxon>Actinomycetota</taxon>
        <taxon>Actinomycetes</taxon>
        <taxon>Micrococcales</taxon>
        <taxon>Intrasporangiaceae</taxon>
        <taxon>Nostocoides</taxon>
    </lineage>
</organism>
<keyword evidence="3" id="KW-0378">Hydrolase</keyword>
<comment type="caution">
    <text evidence="3">The sequence shown here is derived from an EMBL/GenBank/DDBJ whole genome shotgun (WGS) entry which is preliminary data.</text>
</comment>
<proteinExistence type="predicted"/>
<dbReference type="Pfam" id="PF01979">
    <property type="entry name" value="Amidohydro_1"/>
    <property type="match status" value="1"/>
</dbReference>
<dbReference type="OrthoDB" id="3189065at2"/>
<evidence type="ECO:0000259" key="2">
    <source>
        <dbReference type="Pfam" id="PF01979"/>
    </source>
</evidence>
<dbReference type="InterPro" id="IPR032466">
    <property type="entry name" value="Metal_Hydrolase"/>
</dbReference>
<dbReference type="InterPro" id="IPR011059">
    <property type="entry name" value="Metal-dep_hydrolase_composite"/>
</dbReference>
<evidence type="ECO:0000256" key="1">
    <source>
        <dbReference type="SAM" id="MobiDB-lite"/>
    </source>
</evidence>